<organism evidence="1 2">
    <name type="scientific">Dactylosporangium roseum</name>
    <dbReference type="NCBI Taxonomy" id="47989"/>
    <lineage>
        <taxon>Bacteria</taxon>
        <taxon>Bacillati</taxon>
        <taxon>Actinomycetota</taxon>
        <taxon>Actinomycetes</taxon>
        <taxon>Micromonosporales</taxon>
        <taxon>Micromonosporaceae</taxon>
        <taxon>Dactylosporangium</taxon>
    </lineage>
</organism>
<dbReference type="RefSeq" id="WP_260727102.1">
    <property type="nucleotide sequence ID" value="NZ_BAAABS010000033.1"/>
</dbReference>
<protein>
    <submittedName>
        <fullName evidence="1">Uncharacterized protein</fullName>
    </submittedName>
</protein>
<keyword evidence="2" id="KW-1185">Reference proteome</keyword>
<dbReference type="Proteomes" id="UP001058271">
    <property type="component" value="Chromosome"/>
</dbReference>
<sequence>MPRFETVRSNAYKLLGDAQDWLHSDVDDPPRGDRAEALRRARQHIAAAKEALNEAAQGSP</sequence>
<evidence type="ECO:0000313" key="2">
    <source>
        <dbReference type="Proteomes" id="UP001058271"/>
    </source>
</evidence>
<accession>A0ABY5ZBN1</accession>
<proteinExistence type="predicted"/>
<reference evidence="1" key="1">
    <citation type="submission" date="2021-04" db="EMBL/GenBank/DDBJ databases">
        <title>Biosynthetic gene clusters of Dactylosporangioum roseum.</title>
        <authorList>
            <person name="Hartkoorn R.C."/>
            <person name="Beaudoing E."/>
            <person name="Hot D."/>
            <person name="Moureu S."/>
        </authorList>
    </citation>
    <scope>NUCLEOTIDE SEQUENCE</scope>
    <source>
        <strain evidence="1">NRRL B-16295</strain>
    </source>
</reference>
<evidence type="ECO:0000313" key="1">
    <source>
        <dbReference type="EMBL" id="UWZ37739.1"/>
    </source>
</evidence>
<dbReference type="EMBL" id="CP073721">
    <property type="protein sequence ID" value="UWZ37739.1"/>
    <property type="molecule type" value="Genomic_DNA"/>
</dbReference>
<gene>
    <name evidence="1" type="ORF">Drose_05575</name>
</gene>
<name>A0ABY5ZBN1_9ACTN</name>